<accession>A0A6J8AMS6</accession>
<organism evidence="1 2">
    <name type="scientific">Mytilus coruscus</name>
    <name type="common">Sea mussel</name>
    <dbReference type="NCBI Taxonomy" id="42192"/>
    <lineage>
        <taxon>Eukaryota</taxon>
        <taxon>Metazoa</taxon>
        <taxon>Spiralia</taxon>
        <taxon>Lophotrochozoa</taxon>
        <taxon>Mollusca</taxon>
        <taxon>Bivalvia</taxon>
        <taxon>Autobranchia</taxon>
        <taxon>Pteriomorphia</taxon>
        <taxon>Mytilida</taxon>
        <taxon>Mytiloidea</taxon>
        <taxon>Mytilidae</taxon>
        <taxon>Mytilinae</taxon>
        <taxon>Mytilus</taxon>
    </lineage>
</organism>
<dbReference type="OrthoDB" id="10314082at2759"/>
<dbReference type="EMBL" id="CACVKT020001654">
    <property type="protein sequence ID" value="CAC5370143.1"/>
    <property type="molecule type" value="Genomic_DNA"/>
</dbReference>
<dbReference type="AlphaFoldDB" id="A0A6J8AMS6"/>
<evidence type="ECO:0000313" key="2">
    <source>
        <dbReference type="Proteomes" id="UP000507470"/>
    </source>
</evidence>
<sequence>MATIKPLEITCATNGIITDIFGVDKADVVILNGTNYCHLNESGCNWQNQSTLNVLHVKGEKSSEIAGGKNAHFYQLECKAAGAFVATVKSHIQMETPLPTDYTHEVIKPTDPTSNITLTITKTDGTQANKVHIGDILLLQITGPGNNIVVKTGIHIQVHNNSSKYIKYRAACPLDESIAIQKTTKVL</sequence>
<keyword evidence="2" id="KW-1185">Reference proteome</keyword>
<evidence type="ECO:0000313" key="1">
    <source>
        <dbReference type="EMBL" id="CAC5370143.1"/>
    </source>
</evidence>
<proteinExistence type="predicted"/>
<reference evidence="1 2" key="1">
    <citation type="submission" date="2020-06" db="EMBL/GenBank/DDBJ databases">
        <authorList>
            <person name="Li R."/>
            <person name="Bekaert M."/>
        </authorList>
    </citation>
    <scope>NUCLEOTIDE SEQUENCE [LARGE SCALE GENOMIC DNA]</scope>
    <source>
        <strain evidence="2">wild</strain>
    </source>
</reference>
<dbReference type="Proteomes" id="UP000507470">
    <property type="component" value="Unassembled WGS sequence"/>
</dbReference>
<protein>
    <submittedName>
        <fullName evidence="1">Uncharacterized protein</fullName>
    </submittedName>
</protein>
<gene>
    <name evidence="1" type="ORF">MCOR_9094</name>
</gene>
<name>A0A6J8AMS6_MYTCO</name>